<dbReference type="eggNOG" id="COG1576">
    <property type="taxonomic scope" value="Bacteria"/>
</dbReference>
<comment type="caution">
    <text evidence="6">The sequence shown here is derived from an EMBL/GenBank/DDBJ whole genome shotgun (WGS) entry which is preliminary data.</text>
</comment>
<dbReference type="RefSeq" id="WP_035598961.1">
    <property type="nucleotide sequence ID" value="NZ_ARYM01000013.1"/>
</dbReference>
<reference evidence="6 7" key="1">
    <citation type="journal article" date="2014" name="Antonie Van Leeuwenhoek">
        <title>Hyphomonas beringensis sp. nov. and Hyphomonas chukchiensis sp. nov., isolated from surface seawater of the Bering Sea and Chukchi Sea.</title>
        <authorList>
            <person name="Li C."/>
            <person name="Lai Q."/>
            <person name="Li G."/>
            <person name="Dong C."/>
            <person name="Wang J."/>
            <person name="Liao Y."/>
            <person name="Shao Z."/>
        </authorList>
    </citation>
    <scope>NUCLEOTIDE SEQUENCE [LARGE SCALE GENOMIC DNA]</scope>
    <source>
        <strain evidence="6 7">PS728</strain>
    </source>
</reference>
<proteinExistence type="inferred from homology"/>
<keyword evidence="5" id="KW-0963">Cytoplasm</keyword>
<dbReference type="GO" id="GO:0070038">
    <property type="term" value="F:rRNA (pseudouridine-N3-)-methyltransferase activity"/>
    <property type="evidence" value="ECO:0007669"/>
    <property type="project" value="UniProtKB-UniRule"/>
</dbReference>
<dbReference type="PATRIC" id="fig|1280954.3.peg.2406"/>
<name>A0A062V7D4_9PROT</name>
<organism evidence="6 7">
    <name type="scientific">Hyphomonas polymorpha PS728</name>
    <dbReference type="NCBI Taxonomy" id="1280954"/>
    <lineage>
        <taxon>Bacteria</taxon>
        <taxon>Pseudomonadati</taxon>
        <taxon>Pseudomonadota</taxon>
        <taxon>Alphaproteobacteria</taxon>
        <taxon>Hyphomonadales</taxon>
        <taxon>Hyphomonadaceae</taxon>
        <taxon>Hyphomonas</taxon>
    </lineage>
</organism>
<dbReference type="InterPro" id="IPR029026">
    <property type="entry name" value="tRNA_m1G_MTases_N"/>
</dbReference>
<evidence type="ECO:0000256" key="3">
    <source>
        <dbReference type="ARBA" id="ARBA00022691"/>
    </source>
</evidence>
<dbReference type="AlphaFoldDB" id="A0A062V7D4"/>
<dbReference type="Pfam" id="PF02590">
    <property type="entry name" value="SPOUT_MTase"/>
    <property type="match status" value="1"/>
</dbReference>
<keyword evidence="7" id="KW-1185">Reference proteome</keyword>
<comment type="caution">
    <text evidence="5">Lacks conserved residue(s) required for the propagation of feature annotation.</text>
</comment>
<dbReference type="CDD" id="cd18081">
    <property type="entry name" value="RlmH-like"/>
    <property type="match status" value="1"/>
</dbReference>
<evidence type="ECO:0000313" key="7">
    <source>
        <dbReference type="Proteomes" id="UP000027100"/>
    </source>
</evidence>
<comment type="similarity">
    <text evidence="4 5">Belongs to the RNA methyltransferase RlmH family.</text>
</comment>
<dbReference type="InterPro" id="IPR003742">
    <property type="entry name" value="RlmH-like"/>
</dbReference>
<comment type="catalytic activity">
    <reaction evidence="5">
        <text>pseudouridine(1915) in 23S rRNA + S-adenosyl-L-methionine = N(3)-methylpseudouridine(1915) in 23S rRNA + S-adenosyl-L-homocysteine + H(+)</text>
        <dbReference type="Rhea" id="RHEA:42752"/>
        <dbReference type="Rhea" id="RHEA-COMP:10221"/>
        <dbReference type="Rhea" id="RHEA-COMP:10222"/>
        <dbReference type="ChEBI" id="CHEBI:15378"/>
        <dbReference type="ChEBI" id="CHEBI:57856"/>
        <dbReference type="ChEBI" id="CHEBI:59789"/>
        <dbReference type="ChEBI" id="CHEBI:65314"/>
        <dbReference type="ChEBI" id="CHEBI:74486"/>
        <dbReference type="EC" id="2.1.1.177"/>
    </reaction>
</comment>
<dbReference type="PIRSF" id="PIRSF004505">
    <property type="entry name" value="MT_bac"/>
    <property type="match status" value="1"/>
</dbReference>
<evidence type="ECO:0000313" key="6">
    <source>
        <dbReference type="EMBL" id="KCZ98017.1"/>
    </source>
</evidence>
<dbReference type="STRING" id="1280954.HPO_11903"/>
<dbReference type="OrthoDB" id="9806643at2"/>
<evidence type="ECO:0000256" key="2">
    <source>
        <dbReference type="ARBA" id="ARBA00022679"/>
    </source>
</evidence>
<dbReference type="SUPFAM" id="SSF75217">
    <property type="entry name" value="alpha/beta knot"/>
    <property type="match status" value="1"/>
</dbReference>
<dbReference type="Proteomes" id="UP000027100">
    <property type="component" value="Unassembled WGS sequence"/>
</dbReference>
<keyword evidence="3 5" id="KW-0949">S-adenosyl-L-methionine</keyword>
<dbReference type="NCBIfam" id="NF000989">
    <property type="entry name" value="PRK00103.2-3"/>
    <property type="match status" value="1"/>
</dbReference>
<gene>
    <name evidence="5" type="primary">rlmH</name>
    <name evidence="6" type="ORF">HPO_11903</name>
</gene>
<dbReference type="GO" id="GO:0005737">
    <property type="term" value="C:cytoplasm"/>
    <property type="evidence" value="ECO:0007669"/>
    <property type="project" value="UniProtKB-SubCell"/>
</dbReference>
<dbReference type="PANTHER" id="PTHR33603">
    <property type="entry name" value="METHYLTRANSFERASE"/>
    <property type="match status" value="1"/>
</dbReference>
<feature type="binding site" evidence="5">
    <location>
        <position position="70"/>
    </location>
    <ligand>
        <name>S-adenosyl-L-methionine</name>
        <dbReference type="ChEBI" id="CHEBI:59789"/>
    </ligand>
</feature>
<evidence type="ECO:0000256" key="5">
    <source>
        <dbReference type="HAMAP-Rule" id="MF_00658"/>
    </source>
</evidence>
<evidence type="ECO:0000256" key="1">
    <source>
        <dbReference type="ARBA" id="ARBA00022603"/>
    </source>
</evidence>
<comment type="function">
    <text evidence="5">Specifically methylates the pseudouridine at position 1915 (m3Psi1915) in 23S rRNA.</text>
</comment>
<evidence type="ECO:0000256" key="4">
    <source>
        <dbReference type="ARBA" id="ARBA00038303"/>
    </source>
</evidence>
<keyword evidence="2 5" id="KW-0808">Transferase</keyword>
<feature type="binding site" evidence="5">
    <location>
        <position position="102"/>
    </location>
    <ligand>
        <name>S-adenosyl-L-methionine</name>
        <dbReference type="ChEBI" id="CHEBI:59789"/>
    </ligand>
</feature>
<keyword evidence="1 5" id="KW-0489">Methyltransferase</keyword>
<accession>A0A062V7D4</accession>
<dbReference type="Gene3D" id="3.40.1280.10">
    <property type="match status" value="1"/>
</dbReference>
<protein>
    <recommendedName>
        <fullName evidence="5">Ribosomal RNA large subunit methyltransferase H</fullName>
        <ecNumber evidence="5">2.1.1.177</ecNumber>
    </recommendedName>
    <alternativeName>
        <fullName evidence="5">23S rRNA (pseudouridine1915-N3)-methyltransferase</fullName>
    </alternativeName>
    <alternativeName>
        <fullName evidence="5">23S rRNA m3Psi1915 methyltransferase</fullName>
    </alternativeName>
    <alternativeName>
        <fullName evidence="5">rRNA (pseudouridine-N3-)-methyltransferase RlmH</fullName>
    </alternativeName>
</protein>
<dbReference type="HAMAP" id="MF_00658">
    <property type="entry name" value="23SrRNA_methyltr_H"/>
    <property type="match status" value="1"/>
</dbReference>
<dbReference type="EC" id="2.1.1.177" evidence="5"/>
<comment type="subcellular location">
    <subcellularLocation>
        <location evidence="5">Cytoplasm</location>
    </subcellularLocation>
</comment>
<dbReference type="PANTHER" id="PTHR33603:SF1">
    <property type="entry name" value="RIBOSOMAL RNA LARGE SUBUNIT METHYLTRANSFERASE H"/>
    <property type="match status" value="1"/>
</dbReference>
<comment type="subunit">
    <text evidence="5">Homodimer.</text>
</comment>
<dbReference type="EMBL" id="ARYM01000013">
    <property type="protein sequence ID" value="KCZ98017.1"/>
    <property type="molecule type" value="Genomic_DNA"/>
</dbReference>
<keyword evidence="5" id="KW-0698">rRNA processing</keyword>
<dbReference type="InterPro" id="IPR029028">
    <property type="entry name" value="Alpha/beta_knot_MTases"/>
</dbReference>
<sequence>MRLQLLGVGRLKDGPERDLTDDYLRRAAAMARGLGFKGPEEAEVASGGGMDAEGARLLARIPEGARIIRLDEGGENLTSDAFAARLARWRDDGMRDACFLIGGAEGYSADVRAAAPQTLAFGVQTWPHRLVRAMLAEQIYRAMTILAGTPYHKA</sequence>